<dbReference type="InterPro" id="IPR036770">
    <property type="entry name" value="Ankyrin_rpt-contain_sf"/>
</dbReference>
<dbReference type="Pfam" id="PF12796">
    <property type="entry name" value="Ank_2"/>
    <property type="match status" value="1"/>
</dbReference>
<keyword evidence="8" id="KW-1185">Reference proteome</keyword>
<feature type="repeat" description="ANK" evidence="3">
    <location>
        <begin position="51"/>
        <end position="83"/>
    </location>
</feature>
<evidence type="ECO:0000256" key="3">
    <source>
        <dbReference type="PROSITE-ProRule" id="PRU00023"/>
    </source>
</evidence>
<evidence type="ECO:0000256" key="1">
    <source>
        <dbReference type="ARBA" id="ARBA00022737"/>
    </source>
</evidence>
<proteinExistence type="predicted"/>
<protein>
    <recommendedName>
        <fullName evidence="9">ANK_REP_REGION domain-containing protein</fullName>
    </recommendedName>
</protein>
<keyword evidence="5" id="KW-0812">Transmembrane</keyword>
<feature type="compositionally biased region" description="Low complexity" evidence="4">
    <location>
        <begin position="836"/>
        <end position="857"/>
    </location>
</feature>
<feature type="region of interest" description="Disordered" evidence="4">
    <location>
        <begin position="144"/>
        <end position="166"/>
    </location>
</feature>
<dbReference type="InterPro" id="IPR050889">
    <property type="entry name" value="Dendritic_Spine_Reg/Scaffold"/>
</dbReference>
<evidence type="ECO:0000256" key="4">
    <source>
        <dbReference type="SAM" id="MobiDB-lite"/>
    </source>
</evidence>
<evidence type="ECO:0008006" key="9">
    <source>
        <dbReference type="Google" id="ProtNLM"/>
    </source>
</evidence>
<keyword evidence="6" id="KW-0732">Signal</keyword>
<dbReference type="AlphaFoldDB" id="A0A8J5XQN6"/>
<dbReference type="PROSITE" id="PS50088">
    <property type="entry name" value="ANK_REPEAT"/>
    <property type="match status" value="1"/>
</dbReference>
<sequence length="1092" mass="115002">MAVGARVVVGIALVACGAQGSDLIDAVQSDDAGAIRAALADGDELDERHEGGQTALMWACLRGKPNAVRALLAAGADVRVGEAQGYTCAHGVGFQGRAELVPILAEHGLDLSDLHDDGFAPLHRACWGTTPRHTATVVALLEAGVPPDQPSKDGRRPLEHAQASATRDVLEAALRGAALEQLQREAAQMAAAHMAAGHAQYANTSGAREPSAPGALAAADERLLGVADAAEPPAERRKSTGDLLSALQLAAADGSLSIAAGGIGLQALAARWQQPGQAASEAVRRAANARKLDIGSTKLPVPRPAGWDRFHFERRPGDDRSGQRAAAAYARRGSAAEMAARLEKRRALFCDEAVAASLMRFWRMARLADDDCTARMLRETYVEVFARIGKALGAERTAGGGSDAQLQAAEQARALAAAEWEVGVAGLEHAEEGMDLPTFCGSQAGPDAEWLRQGLAERRRRVEPTAGRLEAPGLCCVERAPLRRGCSRLALGDRREQAAPLERRRRPRADAGLAAAANWGRRRARALREAMLHAYKRELRTNLAKQLVTIRQSELDYYTTNISTIGTQSALLAGFAFSILASHSSSSVLTSLYAYTASKRRSSSFVILDAEWLRQDLLDGRQIILLLMEMVYLVSTALAMGSTLYTLYVSLISTILGPNLALRGPEGSVDRAVVGLADVNREVIVTFRHSIIMFYVIVISNSFLNFHLLASSVCFVLLLGMMAYIGRGAQSVVTESELSASAITTGHLEPDLLAAQERYAAMGRIVESSPPRPQRTPAADAPAAAPEGAPLATRPPPPPLAPPHRASAAVRRGSALRDPTAPSAARRPSASKRRVSLLLPSAPRLSLRSSGRLSGGRAKPKPDSDAGSLGGARGACGASAAGGLAAASAPPRPLALERSPSLLATLLAPPRRKAASSEAAISVLADAAHEMRPDRCDRSLMPTATAQRMLHVVQGPRLGEARVPNDADLFVRPNGHGAWLFGSDVAAAVPGPAVVVVRPQSARVANTRARPIAAVAPPRPPPRATAAPTTAGHGTPASRSPSPRARAATVSRREDEPRPPPAEGAMPVHARPPALRRTITPFVACAARTVEI</sequence>
<dbReference type="EMBL" id="JAGTXO010000009">
    <property type="protein sequence ID" value="KAG8466095.1"/>
    <property type="molecule type" value="Genomic_DNA"/>
</dbReference>
<organism evidence="7 8">
    <name type="scientific">Diacronema lutheri</name>
    <name type="common">Unicellular marine alga</name>
    <name type="synonym">Monochrysis lutheri</name>
    <dbReference type="NCBI Taxonomy" id="2081491"/>
    <lineage>
        <taxon>Eukaryota</taxon>
        <taxon>Haptista</taxon>
        <taxon>Haptophyta</taxon>
        <taxon>Pavlovophyceae</taxon>
        <taxon>Pavlovales</taxon>
        <taxon>Pavlovaceae</taxon>
        <taxon>Diacronema</taxon>
    </lineage>
</organism>
<accession>A0A8J5XQN6</accession>
<evidence type="ECO:0000256" key="5">
    <source>
        <dbReference type="SAM" id="Phobius"/>
    </source>
</evidence>
<dbReference type="SUPFAM" id="SSF48403">
    <property type="entry name" value="Ankyrin repeat"/>
    <property type="match status" value="1"/>
</dbReference>
<name>A0A8J5XQN6_DIALT</name>
<evidence type="ECO:0000313" key="8">
    <source>
        <dbReference type="Proteomes" id="UP000751190"/>
    </source>
</evidence>
<feature type="compositionally biased region" description="Pro residues" evidence="4">
    <location>
        <begin position="793"/>
        <end position="802"/>
    </location>
</feature>
<dbReference type="OrthoDB" id="1577640at2759"/>
<dbReference type="PANTHER" id="PTHR24166">
    <property type="entry name" value="ROLLING PEBBLES, ISOFORM B"/>
    <property type="match status" value="1"/>
</dbReference>
<dbReference type="Proteomes" id="UP000751190">
    <property type="component" value="Unassembled WGS sequence"/>
</dbReference>
<dbReference type="PANTHER" id="PTHR24166:SF48">
    <property type="entry name" value="PROTEIN VAPYRIN"/>
    <property type="match status" value="1"/>
</dbReference>
<feature type="region of interest" description="Disordered" evidence="4">
    <location>
        <begin position="1013"/>
        <end position="1073"/>
    </location>
</feature>
<keyword evidence="1" id="KW-0677">Repeat</keyword>
<feature type="transmembrane region" description="Helical" evidence="5">
    <location>
        <begin position="706"/>
        <end position="725"/>
    </location>
</feature>
<feature type="region of interest" description="Disordered" evidence="4">
    <location>
        <begin position="766"/>
        <end position="871"/>
    </location>
</feature>
<evidence type="ECO:0000256" key="6">
    <source>
        <dbReference type="SAM" id="SignalP"/>
    </source>
</evidence>
<dbReference type="Gene3D" id="1.25.40.20">
    <property type="entry name" value="Ankyrin repeat-containing domain"/>
    <property type="match status" value="1"/>
</dbReference>
<feature type="chain" id="PRO_5035329517" description="ANK_REP_REGION domain-containing protein" evidence="6">
    <location>
        <begin position="21"/>
        <end position="1092"/>
    </location>
</feature>
<comment type="caution">
    <text evidence="7">The sequence shown here is derived from an EMBL/GenBank/DDBJ whole genome shotgun (WGS) entry which is preliminary data.</text>
</comment>
<keyword evidence="2 3" id="KW-0040">ANK repeat</keyword>
<keyword evidence="5" id="KW-0472">Membrane</keyword>
<dbReference type="SMART" id="SM00248">
    <property type="entry name" value="ANK"/>
    <property type="match status" value="3"/>
</dbReference>
<reference evidence="7" key="1">
    <citation type="submission" date="2021-05" db="EMBL/GenBank/DDBJ databases">
        <title>The genome of the haptophyte Pavlova lutheri (Diacronema luteri, Pavlovales) - a model for lipid biosynthesis in eukaryotic algae.</title>
        <authorList>
            <person name="Hulatt C.J."/>
            <person name="Posewitz M.C."/>
        </authorList>
    </citation>
    <scope>NUCLEOTIDE SEQUENCE</scope>
    <source>
        <strain evidence="7">NIVA-4/92</strain>
    </source>
</reference>
<feature type="compositionally biased region" description="Low complexity" evidence="4">
    <location>
        <begin position="775"/>
        <end position="792"/>
    </location>
</feature>
<dbReference type="PROSITE" id="PS50297">
    <property type="entry name" value="ANK_REP_REGION"/>
    <property type="match status" value="1"/>
</dbReference>
<keyword evidence="5" id="KW-1133">Transmembrane helix</keyword>
<evidence type="ECO:0000256" key="2">
    <source>
        <dbReference type="ARBA" id="ARBA00023043"/>
    </source>
</evidence>
<dbReference type="InterPro" id="IPR002110">
    <property type="entry name" value="Ankyrin_rpt"/>
</dbReference>
<evidence type="ECO:0000313" key="7">
    <source>
        <dbReference type="EMBL" id="KAG8466095.1"/>
    </source>
</evidence>
<gene>
    <name evidence="7" type="ORF">KFE25_005665</name>
</gene>
<feature type="compositionally biased region" description="Low complexity" evidence="4">
    <location>
        <begin position="1024"/>
        <end position="1048"/>
    </location>
</feature>
<feature type="compositionally biased region" description="Basic and acidic residues" evidence="4">
    <location>
        <begin position="150"/>
        <end position="159"/>
    </location>
</feature>
<feature type="signal peptide" evidence="6">
    <location>
        <begin position="1"/>
        <end position="20"/>
    </location>
</feature>